<dbReference type="Proteomes" id="UP000192266">
    <property type="component" value="Unassembled WGS sequence"/>
</dbReference>
<protein>
    <submittedName>
        <fullName evidence="1">Alpha amylase, catalytic region</fullName>
    </submittedName>
</protein>
<keyword evidence="2" id="KW-1185">Reference proteome</keyword>
<dbReference type="RefSeq" id="WP_159452000.1">
    <property type="nucleotide sequence ID" value="NZ_FWWW01000061.1"/>
</dbReference>
<reference evidence="1 2" key="1">
    <citation type="submission" date="2017-04" db="EMBL/GenBank/DDBJ databases">
        <authorList>
            <person name="Afonso C.L."/>
            <person name="Miller P.J."/>
            <person name="Scott M.A."/>
            <person name="Spackman E."/>
            <person name="Goraichik I."/>
            <person name="Dimitrov K.M."/>
            <person name="Suarez D.L."/>
            <person name="Swayne D.E."/>
        </authorList>
    </citation>
    <scope>NUCLEOTIDE SEQUENCE [LARGE SCALE GENOMIC DNA]</scope>
    <source>
        <strain evidence="1 2">DSM 11622</strain>
    </source>
</reference>
<accession>A0A1W1VHV5</accession>
<dbReference type="Gene3D" id="3.20.20.80">
    <property type="entry name" value="Glycosidases"/>
    <property type="match status" value="1"/>
</dbReference>
<dbReference type="AlphaFoldDB" id="A0A1W1VHV5"/>
<sequence>MTAHKDWYQQDAAGNIKNPPLGWSDVAQLNFASAPMRAAMIQAMRY</sequence>
<evidence type="ECO:0000313" key="1">
    <source>
        <dbReference type="EMBL" id="SMB92942.1"/>
    </source>
</evidence>
<dbReference type="EMBL" id="FWWW01000061">
    <property type="protein sequence ID" value="SMB92942.1"/>
    <property type="molecule type" value="Genomic_DNA"/>
</dbReference>
<gene>
    <name evidence="1" type="ORF">SAMN00120144_3326</name>
</gene>
<name>A0A1W1VHV5_9BACT</name>
<evidence type="ECO:0000313" key="2">
    <source>
        <dbReference type="Proteomes" id="UP000192266"/>
    </source>
</evidence>
<proteinExistence type="predicted"/>
<organism evidence="1 2">
    <name type="scientific">Hymenobacter roseosalivarius DSM 11622</name>
    <dbReference type="NCBI Taxonomy" id="645990"/>
    <lineage>
        <taxon>Bacteria</taxon>
        <taxon>Pseudomonadati</taxon>
        <taxon>Bacteroidota</taxon>
        <taxon>Cytophagia</taxon>
        <taxon>Cytophagales</taxon>
        <taxon>Hymenobacteraceae</taxon>
        <taxon>Hymenobacter</taxon>
    </lineage>
</organism>
<dbReference type="STRING" id="645990.SAMN00120144_3326"/>